<reference evidence="4" key="2">
    <citation type="submission" date="2025-08" db="UniProtKB">
        <authorList>
            <consortium name="Ensembl"/>
        </authorList>
    </citation>
    <scope>IDENTIFICATION</scope>
</reference>
<dbReference type="GO" id="GO:0007189">
    <property type="term" value="P:adenylate cyclase-activating G protein-coupled receptor signaling pathway"/>
    <property type="evidence" value="ECO:0007669"/>
    <property type="project" value="TreeGrafter"/>
</dbReference>
<protein>
    <submittedName>
        <fullName evidence="4">Glucagon like peptide 1 receptor</fullName>
    </submittedName>
</protein>
<dbReference type="AlphaFoldDB" id="A0A8B9SUJ7"/>
<evidence type="ECO:0000313" key="4">
    <source>
        <dbReference type="Ensembl" id="ENSAPLP00020011357.1"/>
    </source>
</evidence>
<name>A0A8B9SUJ7_ANAPL</name>
<dbReference type="GO" id="GO:0005886">
    <property type="term" value="C:plasma membrane"/>
    <property type="evidence" value="ECO:0007669"/>
    <property type="project" value="TreeGrafter"/>
</dbReference>
<dbReference type="InterPro" id="IPR001879">
    <property type="entry name" value="GPCR_2_extracellular_dom"/>
</dbReference>
<dbReference type="GO" id="GO:0004967">
    <property type="term" value="F:glucagon receptor activity"/>
    <property type="evidence" value="ECO:0007669"/>
    <property type="project" value="InterPro"/>
</dbReference>
<accession>A0A8B9SUJ7</accession>
<proteinExistence type="predicted"/>
<reference evidence="4" key="3">
    <citation type="submission" date="2025-09" db="UniProtKB">
        <authorList>
            <consortium name="Ensembl"/>
        </authorList>
    </citation>
    <scope>IDENTIFICATION</scope>
</reference>
<organism evidence="4 5">
    <name type="scientific">Anas platyrhynchos</name>
    <name type="common">Mallard</name>
    <name type="synonym">Anas boschas</name>
    <dbReference type="NCBI Taxonomy" id="8839"/>
    <lineage>
        <taxon>Eukaryota</taxon>
        <taxon>Metazoa</taxon>
        <taxon>Chordata</taxon>
        <taxon>Craniata</taxon>
        <taxon>Vertebrata</taxon>
        <taxon>Euteleostomi</taxon>
        <taxon>Archelosauria</taxon>
        <taxon>Archosauria</taxon>
        <taxon>Dinosauria</taxon>
        <taxon>Saurischia</taxon>
        <taxon>Theropoda</taxon>
        <taxon>Coelurosauria</taxon>
        <taxon>Aves</taxon>
        <taxon>Neognathae</taxon>
        <taxon>Galloanserae</taxon>
        <taxon>Anseriformes</taxon>
        <taxon>Anatidae</taxon>
        <taxon>Anatinae</taxon>
        <taxon>Anas</taxon>
    </lineage>
</organism>
<evidence type="ECO:0000256" key="2">
    <source>
        <dbReference type="ARBA" id="ARBA00023157"/>
    </source>
</evidence>
<dbReference type="InterPro" id="IPR036445">
    <property type="entry name" value="GPCR_2_extracell_dom_sf"/>
</dbReference>
<dbReference type="PANTHER" id="PTHR45620:SF25">
    <property type="entry name" value="GLUCAGON-LIKE PEPTIDE 1 RECEPTOR"/>
    <property type="match status" value="1"/>
</dbReference>
<dbReference type="GO" id="GO:0045777">
    <property type="term" value="P:positive regulation of blood pressure"/>
    <property type="evidence" value="ECO:0007669"/>
    <property type="project" value="TreeGrafter"/>
</dbReference>
<dbReference type="PROSITE" id="PS50227">
    <property type="entry name" value="G_PROTEIN_RECEP_F2_3"/>
    <property type="match status" value="1"/>
</dbReference>
<dbReference type="InterPro" id="IPR003290">
    <property type="entry name" value="GPCR_2_GLP1/glucagon_rcpt"/>
</dbReference>
<dbReference type="PRINTS" id="PR01353">
    <property type="entry name" value="GLUCAGNFAMLY"/>
</dbReference>
<dbReference type="Proteomes" id="UP000694400">
    <property type="component" value="Chromosome 3"/>
</dbReference>
<dbReference type="Pfam" id="PF02793">
    <property type="entry name" value="HRM"/>
    <property type="match status" value="1"/>
</dbReference>
<dbReference type="SMART" id="SM00008">
    <property type="entry name" value="HormR"/>
    <property type="match status" value="1"/>
</dbReference>
<evidence type="ECO:0000256" key="1">
    <source>
        <dbReference type="ARBA" id="ARBA00022729"/>
    </source>
</evidence>
<gene>
    <name evidence="4" type="primary">GLP1R</name>
</gene>
<dbReference type="Gene3D" id="4.10.1240.10">
    <property type="entry name" value="GPCR, family 2, extracellular hormone receptor domain"/>
    <property type="match status" value="1"/>
</dbReference>
<keyword evidence="2" id="KW-1015">Disulfide bond</keyword>
<dbReference type="InterPro" id="IPR017983">
    <property type="entry name" value="GPCR_2_secretin-like_CS"/>
</dbReference>
<evidence type="ECO:0000259" key="3">
    <source>
        <dbReference type="PROSITE" id="PS50227"/>
    </source>
</evidence>
<dbReference type="PROSITE" id="PS00649">
    <property type="entry name" value="G_PROTEIN_RECEP_F2_1"/>
    <property type="match status" value="1"/>
</dbReference>
<keyword evidence="1" id="KW-0732">Signal</keyword>
<dbReference type="GO" id="GO:0017046">
    <property type="term" value="F:peptide hormone binding"/>
    <property type="evidence" value="ECO:0007669"/>
    <property type="project" value="TreeGrafter"/>
</dbReference>
<dbReference type="SUPFAM" id="SSF111418">
    <property type="entry name" value="Hormone receptor domain"/>
    <property type="match status" value="1"/>
</dbReference>
<evidence type="ECO:0000313" key="5">
    <source>
        <dbReference type="Proteomes" id="UP000694400"/>
    </source>
</evidence>
<sequence length="168" mass="19332">MLEGRGTIQRYFDRLKTLSPCVPHEIQQVQVQGPESSSDGSLSGVMQKWREYQRQCLKYLYEAPPIAAEGKFCNRTFDNYACWPDGLPGTYVNVSCPSYLPWANTVLHGQVYRFCTSEGTWLLKENSTLPWRNLSECEASDQTSALHKELHSPEPLHLFYPPCYIRLH</sequence>
<dbReference type="PANTHER" id="PTHR45620">
    <property type="entry name" value="PDF RECEPTOR-LIKE PROTEIN-RELATED"/>
    <property type="match status" value="1"/>
</dbReference>
<dbReference type="Ensembl" id="ENSAPLT00020012230.1">
    <property type="protein sequence ID" value="ENSAPLP00020011357.1"/>
    <property type="gene ID" value="ENSAPLG00020006113.1"/>
</dbReference>
<reference evidence="4" key="1">
    <citation type="submission" date="2019-08" db="EMBL/GenBank/DDBJ databases">
        <title>Three high-quality genomes provides insights into domestication of ducks.</title>
        <authorList>
            <person name="Hou Z.C."/>
            <person name="Zhu F."/>
            <person name="Yin Z.T."/>
            <person name="Zhang F."/>
        </authorList>
    </citation>
    <scope>NUCLEOTIDE SEQUENCE [LARGE SCALE GENOMIC DNA]</scope>
</reference>
<dbReference type="FunFam" id="4.10.1240.10:FF:000013">
    <property type="entry name" value="Glucagon like peptide 1 receptor"/>
    <property type="match status" value="1"/>
</dbReference>
<feature type="domain" description="G-protein coupled receptors family 2 profile 1" evidence="3">
    <location>
        <begin position="55"/>
        <end position="141"/>
    </location>
</feature>
<dbReference type="InterPro" id="IPR050332">
    <property type="entry name" value="GPCR_2"/>
</dbReference>
<dbReference type="GO" id="GO:0044508">
    <property type="term" value="F:glucagon-like peptide 1 receptor activity"/>
    <property type="evidence" value="ECO:0007669"/>
    <property type="project" value="TreeGrafter"/>
</dbReference>